<protein>
    <recommendedName>
        <fullName evidence="5 10">Proline iminopeptidase</fullName>
        <shortName evidence="10">PIP</shortName>
        <ecNumber evidence="4 10">3.4.11.5</ecNumber>
    </recommendedName>
    <alternativeName>
        <fullName evidence="9 10">Prolyl aminopeptidase</fullName>
    </alternativeName>
</protein>
<feature type="domain" description="AB hydrolase-1" evidence="11">
    <location>
        <begin position="29"/>
        <end position="281"/>
    </location>
</feature>
<accession>A0ABU1AB52</accession>
<organism evidence="12 13">
    <name type="scientific">Lactiplantibacillus brownii</name>
    <dbReference type="NCBI Taxonomy" id="3069269"/>
    <lineage>
        <taxon>Bacteria</taxon>
        <taxon>Bacillati</taxon>
        <taxon>Bacillota</taxon>
        <taxon>Bacilli</taxon>
        <taxon>Lactobacillales</taxon>
        <taxon>Lactobacillaceae</taxon>
        <taxon>Lactiplantibacillus</taxon>
    </lineage>
</organism>
<gene>
    <name evidence="12" type="ORF">RA086_11395</name>
</gene>
<evidence type="ECO:0000256" key="1">
    <source>
        <dbReference type="ARBA" id="ARBA00001585"/>
    </source>
</evidence>
<dbReference type="NCBIfam" id="TIGR01250">
    <property type="entry name" value="pro_imino_pep_2"/>
    <property type="match status" value="1"/>
</dbReference>
<dbReference type="Proteomes" id="UP001227831">
    <property type="component" value="Unassembled WGS sequence"/>
</dbReference>
<dbReference type="InterPro" id="IPR000073">
    <property type="entry name" value="AB_hydrolase_1"/>
</dbReference>
<dbReference type="RefSeq" id="WP_308703904.1">
    <property type="nucleotide sequence ID" value="NZ_AP027463.1"/>
</dbReference>
<comment type="caution">
    <text evidence="12">The sequence shown here is derived from an EMBL/GenBank/DDBJ whole genome shotgun (WGS) entry which is preliminary data.</text>
</comment>
<comment type="similarity">
    <text evidence="3 10">Belongs to the peptidase S33 family.</text>
</comment>
<evidence type="ECO:0000256" key="3">
    <source>
        <dbReference type="ARBA" id="ARBA00010088"/>
    </source>
</evidence>
<dbReference type="InterPro" id="IPR002410">
    <property type="entry name" value="Peptidase_S33"/>
</dbReference>
<keyword evidence="6 10" id="KW-0031">Aminopeptidase</keyword>
<keyword evidence="8 10" id="KW-0378">Hydrolase</keyword>
<evidence type="ECO:0000256" key="8">
    <source>
        <dbReference type="ARBA" id="ARBA00022801"/>
    </source>
</evidence>
<evidence type="ECO:0000256" key="6">
    <source>
        <dbReference type="ARBA" id="ARBA00022438"/>
    </source>
</evidence>
<dbReference type="InterPro" id="IPR050266">
    <property type="entry name" value="AB_hydrolase_sf"/>
</dbReference>
<dbReference type="Gene3D" id="3.40.50.1820">
    <property type="entry name" value="alpha/beta hydrolase"/>
    <property type="match status" value="1"/>
</dbReference>
<evidence type="ECO:0000256" key="9">
    <source>
        <dbReference type="ARBA" id="ARBA00029605"/>
    </source>
</evidence>
<reference evidence="12 13" key="1">
    <citation type="journal article" date="2023" name="Int. J. Syst. Evol. Microbiol.">
        <title>Lactiplantibacillus brownii sp. nov., a novel psychrotolerant species isolated from sauerkraut.</title>
        <authorList>
            <person name="Heng Y.C."/>
            <person name="Silvaraju S."/>
            <person name="Lee J.K.Y."/>
            <person name="Kittelmann S."/>
        </authorList>
    </citation>
    <scope>NUCLEOTIDE SEQUENCE [LARGE SCALE GENOMIC DNA]</scope>
    <source>
        <strain evidence="12 13">WILCCON 0030</strain>
    </source>
</reference>
<evidence type="ECO:0000259" key="11">
    <source>
        <dbReference type="Pfam" id="PF00561"/>
    </source>
</evidence>
<dbReference type="EMBL" id="JAVCWF010000001">
    <property type="protein sequence ID" value="MDQ7938213.1"/>
    <property type="molecule type" value="Genomic_DNA"/>
</dbReference>
<evidence type="ECO:0000256" key="4">
    <source>
        <dbReference type="ARBA" id="ARBA00012568"/>
    </source>
</evidence>
<evidence type="ECO:0000313" key="12">
    <source>
        <dbReference type="EMBL" id="MDQ7938213.1"/>
    </source>
</evidence>
<dbReference type="InterPro" id="IPR005945">
    <property type="entry name" value="Pro_imino_pep"/>
</dbReference>
<dbReference type="SUPFAM" id="SSF53474">
    <property type="entry name" value="alpha/beta-Hydrolases"/>
    <property type="match status" value="1"/>
</dbReference>
<dbReference type="EC" id="3.4.11.5" evidence="4 10"/>
<keyword evidence="13" id="KW-1185">Reference proteome</keyword>
<evidence type="ECO:0000256" key="7">
    <source>
        <dbReference type="ARBA" id="ARBA00022670"/>
    </source>
</evidence>
<evidence type="ECO:0000256" key="5">
    <source>
        <dbReference type="ARBA" id="ARBA00021843"/>
    </source>
</evidence>
<dbReference type="PANTHER" id="PTHR43798">
    <property type="entry name" value="MONOACYLGLYCEROL LIPASE"/>
    <property type="match status" value="1"/>
</dbReference>
<dbReference type="GO" id="GO:0016787">
    <property type="term" value="F:hydrolase activity"/>
    <property type="evidence" value="ECO:0007669"/>
    <property type="project" value="UniProtKB-KW"/>
</dbReference>
<comment type="subcellular location">
    <subcellularLocation>
        <location evidence="2">Cell envelope</location>
    </subcellularLocation>
</comment>
<dbReference type="Pfam" id="PF00561">
    <property type="entry name" value="Abhydrolase_1"/>
    <property type="match status" value="1"/>
</dbReference>
<evidence type="ECO:0000313" key="13">
    <source>
        <dbReference type="Proteomes" id="UP001227831"/>
    </source>
</evidence>
<dbReference type="PIRSF" id="PIRSF005539">
    <property type="entry name" value="Pept_S33_TRI_F1"/>
    <property type="match status" value="1"/>
</dbReference>
<evidence type="ECO:0000256" key="2">
    <source>
        <dbReference type="ARBA" id="ARBA00004196"/>
    </source>
</evidence>
<keyword evidence="7 10" id="KW-0645">Protease</keyword>
<evidence type="ECO:0000256" key="10">
    <source>
        <dbReference type="PIRNR" id="PIRNR005539"/>
    </source>
</evidence>
<dbReference type="PRINTS" id="PR00793">
    <property type="entry name" value="PROAMNOPTASE"/>
</dbReference>
<comment type="catalytic activity">
    <reaction evidence="1 10">
        <text>Release of N-terminal proline from a peptide.</text>
        <dbReference type="EC" id="3.4.11.5"/>
    </reaction>
</comment>
<dbReference type="InterPro" id="IPR029058">
    <property type="entry name" value="AB_hydrolase_fold"/>
</dbReference>
<proteinExistence type="inferred from homology"/>
<dbReference type="PANTHER" id="PTHR43798:SF33">
    <property type="entry name" value="HYDROLASE, PUTATIVE (AFU_ORTHOLOGUE AFUA_2G14860)-RELATED"/>
    <property type="match status" value="1"/>
</dbReference>
<sequence length="306" mass="35167">MRNITRILTLKNGYHIWTHTNNLGGKTKLLCLHGGPGDTHEVFERFGPELADLDIEVTMYDQLGSWYSDTPDWDDPAIKATYLTEDYYLSEVDEVRQLLGYDHFFLAGHSWGGMLAMTYAAQHQEQLAGLIIISMIDNIPDYVTHIKAIRAAEFSPAENAFMAAIERRGQWSNPHYRQLIAHLYHGYVNRRQPAMMSHTVDIQAKPVYNHFQGDNEFVVEGDLDHWDFSEQLKTIQVPTLLSFADHETMPLTTAKRMQHNMPNAQLVVTSDSGHNHMVDNPVVFFTNLKNYFLDLRHGTFNQTKEN</sequence>
<name>A0ABU1AB52_9LACO</name>
<comment type="function">
    <text evidence="10">Releases the N-terminal proline from various substrates.</text>
</comment>